<organism evidence="1">
    <name type="scientific">Vitis vinifera</name>
    <name type="common">Grape</name>
    <dbReference type="NCBI Taxonomy" id="29760"/>
    <lineage>
        <taxon>Eukaryota</taxon>
        <taxon>Viridiplantae</taxon>
        <taxon>Streptophyta</taxon>
        <taxon>Embryophyta</taxon>
        <taxon>Tracheophyta</taxon>
        <taxon>Spermatophyta</taxon>
        <taxon>Magnoliopsida</taxon>
        <taxon>eudicotyledons</taxon>
        <taxon>Gunneridae</taxon>
        <taxon>Pentapetalae</taxon>
        <taxon>rosids</taxon>
        <taxon>Vitales</taxon>
        <taxon>Vitaceae</taxon>
        <taxon>Viteae</taxon>
        <taxon>Vitis</taxon>
    </lineage>
</organism>
<evidence type="ECO:0000313" key="1">
    <source>
        <dbReference type="EMBL" id="CAN70674.1"/>
    </source>
</evidence>
<sequence>MEVKQKGDEGRVVGASAKAELPKMVVGLKVKPGEAAVAVTEPWLKPKNNESLIPPKRRLVKRMMFDCLLHFTASLFGVQGSPTFSGDPFPNKASGRLKMVTPTNVKAEKNDSKIFPYQ</sequence>
<name>A5BXJ2_VITVI</name>
<dbReference type="AlphaFoldDB" id="A5BXJ2"/>
<proteinExistence type="predicted"/>
<protein>
    <submittedName>
        <fullName evidence="1">Uncharacterized protein</fullName>
    </submittedName>
</protein>
<accession>A5BXJ2</accession>
<reference evidence="1" key="1">
    <citation type="journal article" date="2007" name="PLoS ONE">
        <title>The first genome sequence of an elite grapevine cultivar (Pinot noir Vitis vinifera L.): coping with a highly heterozygous genome.</title>
        <authorList>
            <person name="Velasco R."/>
            <person name="Zharkikh A."/>
            <person name="Troggio M."/>
            <person name="Cartwright D.A."/>
            <person name="Cestaro A."/>
            <person name="Pruss D."/>
            <person name="Pindo M."/>
            <person name="FitzGerald L.M."/>
            <person name="Vezzulli S."/>
            <person name="Reid J."/>
            <person name="Malacarne G."/>
            <person name="Iliev D."/>
            <person name="Coppola G."/>
            <person name="Wardell B."/>
            <person name="Micheletti D."/>
            <person name="Macalma T."/>
            <person name="Facci M."/>
            <person name="Mitchell J.T."/>
            <person name="Perazzolli M."/>
            <person name="Eldredge G."/>
            <person name="Gatto P."/>
            <person name="Oyzerski R."/>
            <person name="Moretto M."/>
            <person name="Gutin N."/>
            <person name="Stefanini M."/>
            <person name="Chen Y."/>
            <person name="Segala C."/>
            <person name="Davenport C."/>
            <person name="Dematte L."/>
            <person name="Mraz A."/>
            <person name="Battilana J."/>
            <person name="Stormo K."/>
            <person name="Costa F."/>
            <person name="Tao Q."/>
            <person name="Si-Ammour A."/>
            <person name="Harkins T."/>
            <person name="Lackey A."/>
            <person name="Perbost C."/>
            <person name="Taillon B."/>
            <person name="Stella A."/>
            <person name="Solovyev V."/>
            <person name="Fawcett J.A."/>
            <person name="Sterck L."/>
            <person name="Vandepoele K."/>
            <person name="Grando S.M."/>
            <person name="Toppo S."/>
            <person name="Moser C."/>
            <person name="Lanchbury J."/>
            <person name="Bogden R."/>
            <person name="Skolnick M."/>
            <person name="Sgaramella V."/>
            <person name="Bhatnagar S.K."/>
            <person name="Fontana P."/>
            <person name="Gutin A."/>
            <person name="Van de Peer Y."/>
            <person name="Salamini F."/>
            <person name="Viola R."/>
        </authorList>
    </citation>
    <scope>NUCLEOTIDE SEQUENCE</scope>
</reference>
<gene>
    <name evidence="1" type="ORF">VITISV_035816</name>
</gene>
<dbReference type="EMBL" id="AM474810">
    <property type="protein sequence ID" value="CAN70674.1"/>
    <property type="molecule type" value="Genomic_DNA"/>
</dbReference>